<protein>
    <recommendedName>
        <fullName evidence="4">DUF2232 domain-containing protein</fullName>
    </recommendedName>
</protein>
<dbReference type="RefSeq" id="WP_407339368.1">
    <property type="nucleotide sequence ID" value="NZ_CP136862.1"/>
</dbReference>
<feature type="transmembrane region" description="Helical" evidence="1">
    <location>
        <begin position="210"/>
        <end position="234"/>
    </location>
</feature>
<feature type="transmembrane region" description="Helical" evidence="1">
    <location>
        <begin position="63"/>
        <end position="82"/>
    </location>
</feature>
<evidence type="ECO:0000313" key="3">
    <source>
        <dbReference type="Proteomes" id="UP001626536"/>
    </source>
</evidence>
<evidence type="ECO:0000256" key="1">
    <source>
        <dbReference type="SAM" id="Phobius"/>
    </source>
</evidence>
<organism evidence="2 3">
    <name type="scientific">Methylocapsa polymorpha</name>
    <dbReference type="NCBI Taxonomy" id="3080828"/>
    <lineage>
        <taxon>Bacteria</taxon>
        <taxon>Pseudomonadati</taxon>
        <taxon>Pseudomonadota</taxon>
        <taxon>Alphaproteobacteria</taxon>
        <taxon>Hyphomicrobiales</taxon>
        <taxon>Beijerinckiaceae</taxon>
        <taxon>Methylocapsa</taxon>
    </lineage>
</organism>
<feature type="transmembrane region" description="Helical" evidence="1">
    <location>
        <begin position="12"/>
        <end position="32"/>
    </location>
</feature>
<keyword evidence="1" id="KW-1133">Transmembrane helix</keyword>
<feature type="transmembrane region" description="Helical" evidence="1">
    <location>
        <begin position="147"/>
        <end position="168"/>
    </location>
</feature>
<sequence>MIKNRFLRFFKFGAPHAVAIGAGLAAGVLFSLVHQATLLAMALAYLSPLPIMIAMLGFGNLAGVGATIVAALTVFGLAIAQLPSEQWFRSLDEAALAALVFVLSLGLPALWLSFLAAVSRAKGSSPWTIATAAGRSFGREYCPLERILTYAVAISATLAVAAAIYVSFRSGGFEIALDLAVKETTAVLERLIQDKPQLAGAIDPHAIARWIVLAAAPAMAGSSLVMLLLNLWLAGRVVQVSGRLPRPWPNIARELQLPRIYALIFAAAIAATYFGRLPGLISAIVAAALGTAFALQGLAVIHDLSHGSRFRKPMLFLIYFGLFALMPWPLVLFALIGLIEAAFSLRDRKDKSVARKL</sequence>
<evidence type="ECO:0000313" key="2">
    <source>
        <dbReference type="EMBL" id="WOJ89922.1"/>
    </source>
</evidence>
<keyword evidence="3" id="KW-1185">Reference proteome</keyword>
<dbReference type="EMBL" id="CP136862">
    <property type="protein sequence ID" value="WOJ89922.1"/>
    <property type="molecule type" value="Genomic_DNA"/>
</dbReference>
<gene>
    <name evidence="2" type="ORF">RZS28_00990</name>
</gene>
<keyword evidence="1" id="KW-0472">Membrane</keyword>
<dbReference type="Proteomes" id="UP001626536">
    <property type="component" value="Chromosome"/>
</dbReference>
<name>A0ABZ0HRI2_9HYPH</name>
<accession>A0ABZ0HRI2</accession>
<keyword evidence="1" id="KW-0812">Transmembrane</keyword>
<reference evidence="2 3" key="1">
    <citation type="submission" date="2023-10" db="EMBL/GenBank/DDBJ databases">
        <title>Novel methanotroph of the genus Methylocapsa from a subarctic wetland.</title>
        <authorList>
            <person name="Belova S.E."/>
            <person name="Oshkin I.Y."/>
            <person name="Miroshnikov K."/>
            <person name="Dedysh S.N."/>
        </authorList>
    </citation>
    <scope>NUCLEOTIDE SEQUENCE [LARGE SCALE GENOMIC DNA]</scope>
    <source>
        <strain evidence="2 3">RX1</strain>
    </source>
</reference>
<dbReference type="CDD" id="cd01060">
    <property type="entry name" value="Membrane-FADS-like"/>
    <property type="match status" value="1"/>
</dbReference>
<feature type="transmembrane region" description="Helical" evidence="1">
    <location>
        <begin position="38"/>
        <end position="56"/>
    </location>
</feature>
<evidence type="ECO:0008006" key="4">
    <source>
        <dbReference type="Google" id="ProtNLM"/>
    </source>
</evidence>
<feature type="transmembrane region" description="Helical" evidence="1">
    <location>
        <begin position="280"/>
        <end position="302"/>
    </location>
</feature>
<feature type="transmembrane region" description="Helical" evidence="1">
    <location>
        <begin position="94"/>
        <end position="118"/>
    </location>
</feature>
<feature type="transmembrane region" description="Helical" evidence="1">
    <location>
        <begin position="314"/>
        <end position="339"/>
    </location>
</feature>
<proteinExistence type="predicted"/>